<feature type="transmembrane region" description="Helical" evidence="8">
    <location>
        <begin position="208"/>
        <end position="231"/>
    </location>
</feature>
<dbReference type="EMBL" id="JASPKY010000013">
    <property type="protein sequence ID" value="KAK9753460.1"/>
    <property type="molecule type" value="Genomic_DNA"/>
</dbReference>
<dbReference type="AlphaFoldDB" id="A0AAW1N4P1"/>
<dbReference type="Gene3D" id="3.50.30.30">
    <property type="match status" value="1"/>
</dbReference>
<evidence type="ECO:0000256" key="4">
    <source>
        <dbReference type="ARBA" id="ARBA00022771"/>
    </source>
</evidence>
<proteinExistence type="predicted"/>
<protein>
    <submittedName>
        <fullName evidence="11">PA domain</fullName>
    </submittedName>
</protein>
<dbReference type="InterPro" id="IPR003137">
    <property type="entry name" value="PA_domain"/>
</dbReference>
<evidence type="ECO:0000256" key="7">
    <source>
        <dbReference type="ARBA" id="ARBA00023136"/>
    </source>
</evidence>
<evidence type="ECO:0000256" key="8">
    <source>
        <dbReference type="SAM" id="Phobius"/>
    </source>
</evidence>
<keyword evidence="2 8" id="KW-0812">Transmembrane</keyword>
<dbReference type="SUPFAM" id="SSF52025">
    <property type="entry name" value="PA domain"/>
    <property type="match status" value="1"/>
</dbReference>
<evidence type="ECO:0000313" key="11">
    <source>
        <dbReference type="EMBL" id="KAK9753460.1"/>
    </source>
</evidence>
<keyword evidence="12" id="KW-1185">Reference proteome</keyword>
<keyword evidence="9" id="KW-0732">Signal</keyword>
<feature type="domain" description="PA" evidence="10">
    <location>
        <begin position="89"/>
        <end position="174"/>
    </location>
</feature>
<evidence type="ECO:0000256" key="2">
    <source>
        <dbReference type="ARBA" id="ARBA00022692"/>
    </source>
</evidence>
<dbReference type="InterPro" id="IPR046450">
    <property type="entry name" value="PA_dom_sf"/>
</dbReference>
<evidence type="ECO:0000313" key="12">
    <source>
        <dbReference type="Proteomes" id="UP001458880"/>
    </source>
</evidence>
<gene>
    <name evidence="11" type="ORF">QE152_g2040</name>
</gene>
<keyword evidence="3" id="KW-0479">Metal-binding</keyword>
<dbReference type="GO" id="GO:0008270">
    <property type="term" value="F:zinc ion binding"/>
    <property type="evidence" value="ECO:0007669"/>
    <property type="project" value="UniProtKB-KW"/>
</dbReference>
<dbReference type="Pfam" id="PF02225">
    <property type="entry name" value="PA"/>
    <property type="match status" value="1"/>
</dbReference>
<keyword evidence="7 8" id="KW-0472">Membrane</keyword>
<feature type="signal peptide" evidence="9">
    <location>
        <begin position="1"/>
        <end position="19"/>
    </location>
</feature>
<evidence type="ECO:0000256" key="6">
    <source>
        <dbReference type="ARBA" id="ARBA00022989"/>
    </source>
</evidence>
<comment type="subcellular location">
    <subcellularLocation>
        <location evidence="1">Membrane</location>
        <topology evidence="1">Single-pass membrane protein</topology>
    </subcellularLocation>
</comment>
<organism evidence="11 12">
    <name type="scientific">Popillia japonica</name>
    <name type="common">Japanese beetle</name>
    <dbReference type="NCBI Taxonomy" id="7064"/>
    <lineage>
        <taxon>Eukaryota</taxon>
        <taxon>Metazoa</taxon>
        <taxon>Ecdysozoa</taxon>
        <taxon>Arthropoda</taxon>
        <taxon>Hexapoda</taxon>
        <taxon>Insecta</taxon>
        <taxon>Pterygota</taxon>
        <taxon>Neoptera</taxon>
        <taxon>Endopterygota</taxon>
        <taxon>Coleoptera</taxon>
        <taxon>Polyphaga</taxon>
        <taxon>Scarabaeiformia</taxon>
        <taxon>Scarabaeidae</taxon>
        <taxon>Rutelinae</taxon>
        <taxon>Popillia</taxon>
    </lineage>
</organism>
<dbReference type="Proteomes" id="UP001458880">
    <property type="component" value="Unassembled WGS sequence"/>
</dbReference>
<dbReference type="PANTHER" id="PTHR46539">
    <property type="entry name" value="E3 UBIQUITIN-PROTEIN LIGASE ATL42"/>
    <property type="match status" value="1"/>
</dbReference>
<keyword evidence="4" id="KW-0863">Zinc-finger</keyword>
<evidence type="ECO:0000256" key="9">
    <source>
        <dbReference type="SAM" id="SignalP"/>
    </source>
</evidence>
<keyword evidence="5" id="KW-0862">Zinc</keyword>
<dbReference type="PANTHER" id="PTHR46539:SF23">
    <property type="entry name" value="RING-TYPE DOMAIN-CONTAINING PROTEIN"/>
    <property type="match status" value="1"/>
</dbReference>
<evidence type="ECO:0000256" key="5">
    <source>
        <dbReference type="ARBA" id="ARBA00022833"/>
    </source>
</evidence>
<evidence type="ECO:0000256" key="3">
    <source>
        <dbReference type="ARBA" id="ARBA00022723"/>
    </source>
</evidence>
<keyword evidence="6 8" id="KW-1133">Transmembrane helix</keyword>
<dbReference type="GO" id="GO:0016020">
    <property type="term" value="C:membrane"/>
    <property type="evidence" value="ECO:0007669"/>
    <property type="project" value="UniProtKB-SubCell"/>
</dbReference>
<name>A0AAW1N4P1_POPJA</name>
<comment type="caution">
    <text evidence="11">The sequence shown here is derived from an EMBL/GenBank/DDBJ whole genome shotgun (WGS) entry which is preliminary data.</text>
</comment>
<reference evidence="11 12" key="1">
    <citation type="journal article" date="2024" name="BMC Genomics">
        <title>De novo assembly and annotation of Popillia japonica's genome with initial clues to its potential as an invasive pest.</title>
        <authorList>
            <person name="Cucini C."/>
            <person name="Boschi S."/>
            <person name="Funari R."/>
            <person name="Cardaioli E."/>
            <person name="Iannotti N."/>
            <person name="Marturano G."/>
            <person name="Paoli F."/>
            <person name="Bruttini M."/>
            <person name="Carapelli A."/>
            <person name="Frati F."/>
            <person name="Nardi F."/>
        </authorList>
    </citation>
    <scope>NUCLEOTIDE SEQUENCE [LARGE SCALE GENOMIC DNA]</scope>
    <source>
        <strain evidence="11">DMR45628</strain>
    </source>
</reference>
<dbReference type="Gene3D" id="3.30.40.10">
    <property type="entry name" value="Zinc/RING finger domain, C3HC4 (zinc finger)"/>
    <property type="match status" value="1"/>
</dbReference>
<accession>A0AAW1N4P1</accession>
<evidence type="ECO:0000256" key="1">
    <source>
        <dbReference type="ARBA" id="ARBA00004167"/>
    </source>
</evidence>
<feature type="chain" id="PRO_5043643207" evidence="9">
    <location>
        <begin position="20"/>
        <end position="295"/>
    </location>
</feature>
<evidence type="ECO:0000259" key="10">
    <source>
        <dbReference type="Pfam" id="PF02225"/>
    </source>
</evidence>
<dbReference type="InterPro" id="IPR013083">
    <property type="entry name" value="Znf_RING/FYVE/PHD"/>
</dbReference>
<sequence>MYVKNTVFTLLLSLVTSYAAPEDWTVSAPFQMSSDSNAGVSTSAYINVTRLVDGIWDWERREVGLYGSGYVGPAKGILIHITSSSNSNDHTGCQQPYRSSASDGKIPNPGIPWIALIKRGGCSFETKVENAYKELASGVIVYNDRDSSNLDRMKLSSDNGRNISAVFTFKWKGEEMARYLENNTDVYVEVTVGRQEPIRNAALNRTSVLFVSITFIVLMIISLAWLVFYYIQRLRNIHAKDKLSRRLCNAAKKALSKIPTKTIKSEDKEVKDGECCAVCIEPYKAVEVLRILPCT</sequence>